<evidence type="ECO:0000256" key="1">
    <source>
        <dbReference type="ARBA" id="ARBA00008874"/>
    </source>
</evidence>
<sequence length="173" mass="19761">YLHNRGIVHRAVRGSHILIYGPTGRCLLTGFKYSASVIVDGKWQPVIHEYPSNARPNLNWLSPEVLEQNLLGYNAKSDIYSLGITCCELANGCVPFDEIPPTEMLLDKLTGNFPRLIDCTCQEIFNLSITEMSEDEKIKYEKFRKRRFSSAFHSFTVELCLSSDPDKRYPLII</sequence>
<dbReference type="GO" id="GO:0005524">
    <property type="term" value="F:ATP binding"/>
    <property type="evidence" value="ECO:0007669"/>
    <property type="project" value="InterPro"/>
</dbReference>
<protein>
    <submittedName>
        <fullName evidence="3">STE20-related kinase adapter protein alpha-like protein</fullName>
    </submittedName>
</protein>
<dbReference type="OrthoDB" id="840771at2759"/>
<evidence type="ECO:0000313" key="4">
    <source>
        <dbReference type="Proteomes" id="UP000285301"/>
    </source>
</evidence>
<evidence type="ECO:0000313" key="3">
    <source>
        <dbReference type="EMBL" id="RWS01430.1"/>
    </source>
</evidence>
<dbReference type="GO" id="GO:0043539">
    <property type="term" value="F:protein serine/threonine kinase activator activity"/>
    <property type="evidence" value="ECO:0007669"/>
    <property type="project" value="InterPro"/>
</dbReference>
<dbReference type="PROSITE" id="PS50011">
    <property type="entry name" value="PROTEIN_KINASE_DOM"/>
    <property type="match status" value="1"/>
</dbReference>
<dbReference type="Pfam" id="PF00069">
    <property type="entry name" value="Pkinase"/>
    <property type="match status" value="1"/>
</dbReference>
<dbReference type="STRING" id="1965070.A0A3S4QBX7"/>
<gene>
    <name evidence="3" type="ORF">B4U79_04978</name>
</gene>
<dbReference type="GO" id="GO:0006611">
    <property type="term" value="P:protein export from nucleus"/>
    <property type="evidence" value="ECO:0007669"/>
    <property type="project" value="TreeGrafter"/>
</dbReference>
<comment type="caution">
    <text evidence="3">The sequence shown here is derived from an EMBL/GenBank/DDBJ whole genome shotgun (WGS) entry which is preliminary data.</text>
</comment>
<dbReference type="InterPro" id="IPR047173">
    <property type="entry name" value="STRAD_A/B-like"/>
</dbReference>
<keyword evidence="3" id="KW-0418">Kinase</keyword>
<accession>A0A3S4QBX7</accession>
<comment type="similarity">
    <text evidence="1">Belongs to the protein kinase superfamily. STE Ser/Thr protein kinase family. STE20 subfamily.</text>
</comment>
<dbReference type="Proteomes" id="UP000285301">
    <property type="component" value="Unassembled WGS sequence"/>
</dbReference>
<dbReference type="AlphaFoldDB" id="A0A3S4QBX7"/>
<keyword evidence="4" id="KW-1185">Reference proteome</keyword>
<dbReference type="InterPro" id="IPR011009">
    <property type="entry name" value="Kinase-like_dom_sf"/>
</dbReference>
<feature type="domain" description="Protein kinase" evidence="2">
    <location>
        <begin position="1"/>
        <end position="173"/>
    </location>
</feature>
<reference evidence="3 4" key="1">
    <citation type="journal article" date="2018" name="Gigascience">
        <title>Genomes of trombidid mites reveal novel predicted allergens and laterally-transferred genes associated with secondary metabolism.</title>
        <authorList>
            <person name="Dong X."/>
            <person name="Chaisiri K."/>
            <person name="Xia D."/>
            <person name="Armstrong S.D."/>
            <person name="Fang Y."/>
            <person name="Donnelly M.J."/>
            <person name="Kadowaki T."/>
            <person name="McGarry J.W."/>
            <person name="Darby A.C."/>
            <person name="Makepeace B.L."/>
        </authorList>
    </citation>
    <scope>NUCLEOTIDE SEQUENCE [LARGE SCALE GENOMIC DNA]</scope>
    <source>
        <strain evidence="3">UoL-WK</strain>
    </source>
</reference>
<feature type="non-terminal residue" evidence="3">
    <location>
        <position position="1"/>
    </location>
</feature>
<keyword evidence="3" id="KW-0808">Transferase</keyword>
<dbReference type="GO" id="GO:1902554">
    <property type="term" value="C:serine/threonine protein kinase complex"/>
    <property type="evidence" value="ECO:0007669"/>
    <property type="project" value="TreeGrafter"/>
</dbReference>
<dbReference type="EMBL" id="NCKU01009215">
    <property type="protein sequence ID" value="RWS01430.1"/>
    <property type="molecule type" value="Genomic_DNA"/>
</dbReference>
<evidence type="ECO:0000259" key="2">
    <source>
        <dbReference type="PROSITE" id="PS50011"/>
    </source>
</evidence>
<proteinExistence type="inferred from homology"/>
<dbReference type="GO" id="GO:0004672">
    <property type="term" value="F:protein kinase activity"/>
    <property type="evidence" value="ECO:0007669"/>
    <property type="project" value="InterPro"/>
</dbReference>
<dbReference type="PANTHER" id="PTHR48014">
    <property type="entry name" value="SERINE/THREONINE-PROTEIN KINASE FRAY2"/>
    <property type="match status" value="1"/>
</dbReference>
<dbReference type="InterPro" id="IPR000719">
    <property type="entry name" value="Prot_kinase_dom"/>
</dbReference>
<organism evidence="3 4">
    <name type="scientific">Dinothrombium tinctorium</name>
    <dbReference type="NCBI Taxonomy" id="1965070"/>
    <lineage>
        <taxon>Eukaryota</taxon>
        <taxon>Metazoa</taxon>
        <taxon>Ecdysozoa</taxon>
        <taxon>Arthropoda</taxon>
        <taxon>Chelicerata</taxon>
        <taxon>Arachnida</taxon>
        <taxon>Acari</taxon>
        <taxon>Acariformes</taxon>
        <taxon>Trombidiformes</taxon>
        <taxon>Prostigmata</taxon>
        <taxon>Anystina</taxon>
        <taxon>Parasitengona</taxon>
        <taxon>Trombidioidea</taxon>
        <taxon>Trombidiidae</taxon>
        <taxon>Dinothrombium</taxon>
    </lineage>
</organism>
<dbReference type="PANTHER" id="PTHR48014:SF21">
    <property type="entry name" value="SERINE_THREONINE-PROTEIN KINASE FRAY2"/>
    <property type="match status" value="1"/>
</dbReference>
<name>A0A3S4QBX7_9ACAR</name>
<dbReference type="SUPFAM" id="SSF56112">
    <property type="entry name" value="Protein kinase-like (PK-like)"/>
    <property type="match status" value="1"/>
</dbReference>
<dbReference type="Gene3D" id="1.10.510.10">
    <property type="entry name" value="Transferase(Phosphotransferase) domain 1"/>
    <property type="match status" value="1"/>
</dbReference>